<evidence type="ECO:0000313" key="2">
    <source>
        <dbReference type="EMBL" id="ONG55261.1"/>
    </source>
</evidence>
<sequence length="105" mass="11471">MIEATQSVKKQASAPEPAAKGPARVETEEREATNPAPASTELQVPERQKQVTPPSPSFDVRLDAETMRLYSELRDPETDRVILRLPAGYQPSDEEGGVSHLSTEA</sequence>
<dbReference type="OrthoDB" id="7278873at2"/>
<feature type="compositionally biased region" description="Polar residues" evidence="1">
    <location>
        <begin position="1"/>
        <end position="10"/>
    </location>
</feature>
<reference evidence="2 3" key="1">
    <citation type="submission" date="2016-10" db="EMBL/GenBank/DDBJ databases">
        <title>Draft Genome sequence of Roseomonas sp. strain M3.</title>
        <authorList>
            <person name="Subhash Y."/>
            <person name="Lee S."/>
        </authorList>
    </citation>
    <scope>NUCLEOTIDE SEQUENCE [LARGE SCALE GENOMIC DNA]</scope>
    <source>
        <strain evidence="2 3">M3</strain>
    </source>
</reference>
<dbReference type="RefSeq" id="WP_076957097.1">
    <property type="nucleotide sequence ID" value="NZ_MLCO01000076.1"/>
</dbReference>
<dbReference type="EMBL" id="MLCO01000076">
    <property type="protein sequence ID" value="ONG55261.1"/>
    <property type="molecule type" value="Genomic_DNA"/>
</dbReference>
<evidence type="ECO:0000256" key="1">
    <source>
        <dbReference type="SAM" id="MobiDB-lite"/>
    </source>
</evidence>
<gene>
    <name evidence="2" type="ORF">BKE38_09380</name>
</gene>
<keyword evidence="3" id="KW-1185">Reference proteome</keyword>
<comment type="caution">
    <text evidence="2">The sequence shown here is derived from an EMBL/GenBank/DDBJ whole genome shotgun (WGS) entry which is preliminary data.</text>
</comment>
<evidence type="ECO:0000313" key="3">
    <source>
        <dbReference type="Proteomes" id="UP000188879"/>
    </source>
</evidence>
<organism evidence="2 3">
    <name type="scientific">Teichococcus deserti</name>
    <dbReference type="NCBI Taxonomy" id="1817963"/>
    <lineage>
        <taxon>Bacteria</taxon>
        <taxon>Pseudomonadati</taxon>
        <taxon>Pseudomonadota</taxon>
        <taxon>Alphaproteobacteria</taxon>
        <taxon>Acetobacterales</taxon>
        <taxon>Roseomonadaceae</taxon>
        <taxon>Roseomonas</taxon>
    </lineage>
</organism>
<feature type="region of interest" description="Disordered" evidence="1">
    <location>
        <begin position="1"/>
        <end position="105"/>
    </location>
</feature>
<accession>A0A1V2H4H8</accession>
<protein>
    <submittedName>
        <fullName evidence="2">Uncharacterized protein</fullName>
    </submittedName>
</protein>
<dbReference type="AlphaFoldDB" id="A0A1V2H4H8"/>
<proteinExistence type="predicted"/>
<name>A0A1V2H4H8_9PROT</name>
<feature type="compositionally biased region" description="Basic and acidic residues" evidence="1">
    <location>
        <begin position="60"/>
        <end position="82"/>
    </location>
</feature>
<dbReference type="Proteomes" id="UP000188879">
    <property type="component" value="Unassembled WGS sequence"/>
</dbReference>
<feature type="compositionally biased region" description="Basic and acidic residues" evidence="1">
    <location>
        <begin position="23"/>
        <end position="32"/>
    </location>
</feature>